<keyword evidence="3" id="KW-0677">Repeat</keyword>
<sequence length="518" mass="58937">MLQDTRPQAVAGNPSLARRRSLAVKSESDLDDGDYPDIAPDSENDDSDLDTNRTSYEPNPNFTDEESKQSGNTRGRGVSRRRKDTTTRSASVTKALGDLPKIVGKNLGLFTNSGKMASNYFDIVFKNRNTPVNSDATGAGSGANAEHVKVKEEKSECEDDKAYTMSGDEDQYSPDMMSDGSLHETSGGKRKRKRGRPKITETGRKPRKEKRKKKEKKDEKRQRLREELKAKMAEDPDKPVEFDGDLENLKFEADEFFDGEVPLYESSSDKEDVEEEEEMEEEVWQCRHCPLKHRSHDLLLRHYTKEHGGYDWASVCYYCGYFNGHKKMIYLHIKDHVAPKKREMKICDICCAEVLHLQQHQKAAHSGVCYDCTFCGKGFTRKAELNIHIKAVHLKHQLEQRFVCQYCNKDFPFMKYLKRHLRVHSNDVQVPHPYKCTACNAAFNTKSALNVHRKTCPNLELLNRDLLPNQTGTVTPEPPPSPRRRQANARPPTAESSLQQQQRGRATCPAPCPPPPPL</sequence>
<dbReference type="KEGG" id="dci:103523095"/>
<evidence type="ECO:0000256" key="8">
    <source>
        <dbReference type="SAM" id="MobiDB-lite"/>
    </source>
</evidence>
<feature type="region of interest" description="Disordered" evidence="8">
    <location>
        <begin position="129"/>
        <end position="241"/>
    </location>
</feature>
<dbReference type="GO" id="GO:0005634">
    <property type="term" value="C:nucleus"/>
    <property type="evidence" value="ECO:0007669"/>
    <property type="project" value="UniProtKB-SubCell"/>
</dbReference>
<feature type="domain" description="C2H2-type" evidence="9">
    <location>
        <begin position="370"/>
        <end position="398"/>
    </location>
</feature>
<evidence type="ECO:0000256" key="7">
    <source>
        <dbReference type="PROSITE-ProRule" id="PRU00042"/>
    </source>
</evidence>
<dbReference type="PaxDb" id="121845-A0A1S3DQT2"/>
<dbReference type="GO" id="GO:0000981">
    <property type="term" value="F:DNA-binding transcription factor activity, RNA polymerase II-specific"/>
    <property type="evidence" value="ECO:0007669"/>
    <property type="project" value="TreeGrafter"/>
</dbReference>
<keyword evidence="5" id="KW-0862">Zinc</keyword>
<dbReference type="SMART" id="SM00355">
    <property type="entry name" value="ZnF_C2H2"/>
    <property type="match status" value="6"/>
</dbReference>
<dbReference type="PROSITE" id="PS50157">
    <property type="entry name" value="ZINC_FINGER_C2H2_2"/>
    <property type="match status" value="3"/>
</dbReference>
<keyword evidence="4 7" id="KW-0863">Zinc-finger</keyword>
<organism evidence="10 11">
    <name type="scientific">Diaphorina citri</name>
    <name type="common">Asian citrus psyllid</name>
    <dbReference type="NCBI Taxonomy" id="121845"/>
    <lineage>
        <taxon>Eukaryota</taxon>
        <taxon>Metazoa</taxon>
        <taxon>Ecdysozoa</taxon>
        <taxon>Arthropoda</taxon>
        <taxon>Hexapoda</taxon>
        <taxon>Insecta</taxon>
        <taxon>Pterygota</taxon>
        <taxon>Neoptera</taxon>
        <taxon>Paraneoptera</taxon>
        <taxon>Hemiptera</taxon>
        <taxon>Sternorrhyncha</taxon>
        <taxon>Psylloidea</taxon>
        <taxon>Psyllidae</taxon>
        <taxon>Diaphorininae</taxon>
        <taxon>Diaphorina</taxon>
    </lineage>
</organism>
<evidence type="ECO:0000256" key="6">
    <source>
        <dbReference type="ARBA" id="ARBA00023242"/>
    </source>
</evidence>
<feature type="domain" description="C2H2-type" evidence="9">
    <location>
        <begin position="402"/>
        <end position="429"/>
    </location>
</feature>
<feature type="domain" description="C2H2-type" evidence="9">
    <location>
        <begin position="434"/>
        <end position="455"/>
    </location>
</feature>
<dbReference type="AlphaFoldDB" id="A0A1S3DQT2"/>
<evidence type="ECO:0000256" key="5">
    <source>
        <dbReference type="ARBA" id="ARBA00022833"/>
    </source>
</evidence>
<feature type="compositionally biased region" description="Basic residues" evidence="8">
    <location>
        <begin position="188"/>
        <end position="197"/>
    </location>
</feature>
<dbReference type="InterPro" id="IPR036236">
    <property type="entry name" value="Znf_C2H2_sf"/>
</dbReference>
<proteinExistence type="predicted"/>
<protein>
    <submittedName>
        <fullName evidence="11">Zinc finger protein 761-like</fullName>
    </submittedName>
</protein>
<feature type="compositionally biased region" description="Acidic residues" evidence="8">
    <location>
        <begin position="29"/>
        <end position="49"/>
    </location>
</feature>
<dbReference type="OMA" id="WRMEESA"/>
<dbReference type="STRING" id="121845.A0A1S3DQT2"/>
<feature type="compositionally biased region" description="Polar residues" evidence="8">
    <location>
        <begin position="494"/>
        <end position="504"/>
    </location>
</feature>
<feature type="compositionally biased region" description="Basic residues" evidence="8">
    <location>
        <begin position="205"/>
        <end position="215"/>
    </location>
</feature>
<evidence type="ECO:0000313" key="11">
    <source>
        <dbReference type="RefSeq" id="XP_008486387.1"/>
    </source>
</evidence>
<dbReference type="Gene3D" id="3.30.160.60">
    <property type="entry name" value="Classic Zinc Finger"/>
    <property type="match status" value="3"/>
</dbReference>
<feature type="compositionally biased region" description="Basic and acidic residues" evidence="8">
    <location>
        <begin position="216"/>
        <end position="241"/>
    </location>
</feature>
<accession>A0A1S3DQT2</accession>
<evidence type="ECO:0000256" key="1">
    <source>
        <dbReference type="ARBA" id="ARBA00004123"/>
    </source>
</evidence>
<dbReference type="Pfam" id="PF00096">
    <property type="entry name" value="zf-C2H2"/>
    <property type="match status" value="3"/>
</dbReference>
<feature type="compositionally biased region" description="Polar residues" evidence="8">
    <location>
        <begin position="52"/>
        <end position="62"/>
    </location>
</feature>
<evidence type="ECO:0000313" key="10">
    <source>
        <dbReference type="Proteomes" id="UP000079169"/>
    </source>
</evidence>
<dbReference type="PANTHER" id="PTHR24394:SF29">
    <property type="entry name" value="MYONEURIN"/>
    <property type="match status" value="1"/>
</dbReference>
<dbReference type="Proteomes" id="UP000079169">
    <property type="component" value="Unplaced"/>
</dbReference>
<reference evidence="11" key="1">
    <citation type="submission" date="2025-08" db="UniProtKB">
        <authorList>
            <consortium name="RefSeq"/>
        </authorList>
    </citation>
    <scope>IDENTIFICATION</scope>
</reference>
<feature type="region of interest" description="Disordered" evidence="8">
    <location>
        <begin position="467"/>
        <end position="518"/>
    </location>
</feature>
<keyword evidence="10" id="KW-1185">Reference proteome</keyword>
<dbReference type="GO" id="GO:0008270">
    <property type="term" value="F:zinc ion binding"/>
    <property type="evidence" value="ECO:0007669"/>
    <property type="project" value="UniProtKB-KW"/>
</dbReference>
<keyword evidence="6" id="KW-0539">Nucleus</keyword>
<evidence type="ECO:0000256" key="3">
    <source>
        <dbReference type="ARBA" id="ARBA00022737"/>
    </source>
</evidence>
<dbReference type="RefSeq" id="XP_008486387.1">
    <property type="nucleotide sequence ID" value="XM_008488165.1"/>
</dbReference>
<name>A0A1S3DQT2_DIACI</name>
<gene>
    <name evidence="11" type="primary">LOC103523095</name>
</gene>
<dbReference type="PANTHER" id="PTHR24394">
    <property type="entry name" value="ZINC FINGER PROTEIN"/>
    <property type="match status" value="1"/>
</dbReference>
<dbReference type="SUPFAM" id="SSF57667">
    <property type="entry name" value="beta-beta-alpha zinc fingers"/>
    <property type="match status" value="2"/>
</dbReference>
<comment type="subcellular location">
    <subcellularLocation>
        <location evidence="1">Nucleus</location>
    </subcellularLocation>
</comment>
<dbReference type="InterPro" id="IPR013087">
    <property type="entry name" value="Znf_C2H2_type"/>
</dbReference>
<keyword evidence="2" id="KW-0479">Metal-binding</keyword>
<evidence type="ECO:0000256" key="2">
    <source>
        <dbReference type="ARBA" id="ARBA00022723"/>
    </source>
</evidence>
<evidence type="ECO:0000256" key="4">
    <source>
        <dbReference type="ARBA" id="ARBA00022771"/>
    </source>
</evidence>
<dbReference type="PROSITE" id="PS00028">
    <property type="entry name" value="ZINC_FINGER_C2H2_1"/>
    <property type="match status" value="2"/>
</dbReference>
<evidence type="ECO:0000259" key="9">
    <source>
        <dbReference type="PROSITE" id="PS50157"/>
    </source>
</evidence>
<feature type="region of interest" description="Disordered" evidence="8">
    <location>
        <begin position="1"/>
        <end position="97"/>
    </location>
</feature>
<dbReference type="GeneID" id="103523095"/>